<accession>K7NHD2</accession>
<dbReference type="SUPFAM" id="SSF54928">
    <property type="entry name" value="RNA-binding domain, RBD"/>
    <property type="match status" value="1"/>
</dbReference>
<feature type="non-terminal residue" evidence="1">
    <location>
        <position position="1"/>
    </location>
</feature>
<dbReference type="PANTHER" id="PTHR10688:SF3">
    <property type="entry name" value="PWWP DOMAIN-CONTAINING PROTEIN 6"/>
    <property type="match status" value="1"/>
</dbReference>
<evidence type="ECO:0008006" key="2">
    <source>
        <dbReference type="Google" id="ProtNLM"/>
    </source>
</evidence>
<dbReference type="InterPro" id="IPR012677">
    <property type="entry name" value="Nucleotide-bd_a/b_plait_sf"/>
</dbReference>
<dbReference type="EMBL" id="JQ017512">
    <property type="protein sequence ID" value="AEX11582.1"/>
    <property type="molecule type" value="Genomic_DNA"/>
</dbReference>
<dbReference type="InterPro" id="IPR052657">
    <property type="entry name" value="PDP_family_Arabidopsis"/>
</dbReference>
<dbReference type="AlphaFoldDB" id="K7NHD2"/>
<proteinExistence type="predicted"/>
<evidence type="ECO:0000313" key="1">
    <source>
        <dbReference type="EMBL" id="AEX11582.1"/>
    </source>
</evidence>
<dbReference type="PANTHER" id="PTHR10688">
    <property type="entry name" value="PWWP DOMAIN-CONTAINING PROTEIN"/>
    <property type="match status" value="1"/>
</dbReference>
<feature type="non-terminal residue" evidence="1">
    <location>
        <position position="140"/>
    </location>
</feature>
<reference evidence="1" key="1">
    <citation type="submission" date="2011-11" db="EMBL/GenBank/DDBJ databases">
        <title>Nucleotide Diversity and Divergence in the Loblolly Pine Gene Space.</title>
        <authorList>
            <person name="Neale D.B."/>
            <person name="Wegrzyn J.L."/>
            <person name="Lee J.M."/>
            <person name="Eckert A.J."/>
            <person name="Liechty J.D."/>
            <person name="Stevens K.A."/>
            <person name="Langley C.H."/>
        </authorList>
    </citation>
    <scope>NUCLEOTIDE SEQUENCE</scope>
    <source>
        <strain evidence="1">5693</strain>
        <tissue evidence="1">Megagametophyte</tissue>
    </source>
</reference>
<gene>
    <name evidence="1" type="ORF">0_15759_01</name>
</gene>
<protein>
    <recommendedName>
        <fullName evidence="2">RRM domain-containing protein</fullName>
    </recommendedName>
</protein>
<name>K7NHD2_PINTA</name>
<sequence>TALFMKFPVEIAVPSELELKEKFSCYGEISETEIFVESGCAQVVFQRCSDAETAFHSATTNRVFGPETVCFRLRYLSSRSKINDPETAVPGRVEISMPEEERNISRNVEELKENVVQATVSEVPAAENFAASKSNLMEEP</sequence>
<organism evidence="1">
    <name type="scientific">Pinus taeda</name>
    <name type="common">Loblolly pine</name>
    <dbReference type="NCBI Taxonomy" id="3352"/>
    <lineage>
        <taxon>Eukaryota</taxon>
        <taxon>Viridiplantae</taxon>
        <taxon>Streptophyta</taxon>
        <taxon>Embryophyta</taxon>
        <taxon>Tracheophyta</taxon>
        <taxon>Spermatophyta</taxon>
        <taxon>Pinopsida</taxon>
        <taxon>Pinidae</taxon>
        <taxon>Conifers I</taxon>
        <taxon>Pinales</taxon>
        <taxon>Pinaceae</taxon>
        <taxon>Pinus</taxon>
        <taxon>Pinus subgen. Pinus</taxon>
    </lineage>
</organism>
<dbReference type="GO" id="GO:0003676">
    <property type="term" value="F:nucleic acid binding"/>
    <property type="evidence" value="ECO:0007669"/>
    <property type="project" value="InterPro"/>
</dbReference>
<dbReference type="Gene3D" id="3.30.70.330">
    <property type="match status" value="1"/>
</dbReference>
<dbReference type="InterPro" id="IPR035979">
    <property type="entry name" value="RBD_domain_sf"/>
</dbReference>